<dbReference type="EMBL" id="JADYTN010000014">
    <property type="protein sequence ID" value="MCF2563973.1"/>
    <property type="molecule type" value="Genomic_DNA"/>
</dbReference>
<protein>
    <submittedName>
        <fullName evidence="1">Uncharacterized protein</fullName>
    </submittedName>
</protein>
<organism evidence="1 2">
    <name type="scientific">Xylanibacter brevis</name>
    <dbReference type="NCBI Taxonomy" id="83231"/>
    <lineage>
        <taxon>Bacteria</taxon>
        <taxon>Pseudomonadati</taxon>
        <taxon>Bacteroidota</taxon>
        <taxon>Bacteroidia</taxon>
        <taxon>Bacteroidales</taxon>
        <taxon>Prevotellaceae</taxon>
        <taxon>Xylanibacter</taxon>
    </lineage>
</organism>
<evidence type="ECO:0000313" key="2">
    <source>
        <dbReference type="Proteomes" id="UP001200470"/>
    </source>
</evidence>
<accession>A0ABS9CI60</accession>
<name>A0ABS9CI60_9BACT</name>
<sequence>MQEILMTPDVCMKFLVWSYYYHDLLPEQHMSYKTCGRFSEEDALRLDELKDMLFKCFEVQSVLNACQQFRLAKLRQEPCPFTQQDLDRMFATEVE</sequence>
<dbReference type="Proteomes" id="UP001200470">
    <property type="component" value="Unassembled WGS sequence"/>
</dbReference>
<proteinExistence type="predicted"/>
<keyword evidence="2" id="KW-1185">Reference proteome</keyword>
<comment type="caution">
    <text evidence="1">The sequence shown here is derived from an EMBL/GenBank/DDBJ whole genome shotgun (WGS) entry which is preliminary data.</text>
</comment>
<evidence type="ECO:0000313" key="1">
    <source>
        <dbReference type="EMBL" id="MCF2563973.1"/>
    </source>
</evidence>
<reference evidence="1 2" key="1">
    <citation type="submission" date="2020-12" db="EMBL/GenBank/DDBJ databases">
        <title>Whole genome sequences of gut porcine anaerobes.</title>
        <authorList>
            <person name="Kubasova T."/>
            <person name="Jahodarova E."/>
            <person name="Rychlik I."/>
        </authorList>
    </citation>
    <scope>NUCLEOTIDE SEQUENCE [LARGE SCALE GENOMIC DNA]</scope>
    <source>
        <strain evidence="1 2">An925</strain>
    </source>
</reference>
<gene>
    <name evidence="1" type="ORF">I6E12_07600</name>
</gene>
<dbReference type="RefSeq" id="WP_094390755.1">
    <property type="nucleotide sequence ID" value="NZ_JADYTN010000014.1"/>
</dbReference>